<dbReference type="InterPro" id="IPR036249">
    <property type="entry name" value="Thioredoxin-like_sf"/>
</dbReference>
<dbReference type="PANTHER" id="PTHR12151">
    <property type="entry name" value="ELECTRON TRANSPORT PROTIN SCO1/SENC FAMILY MEMBER"/>
    <property type="match status" value="1"/>
</dbReference>
<dbReference type="Gene3D" id="3.40.30.10">
    <property type="entry name" value="Glutaredoxin"/>
    <property type="match status" value="1"/>
</dbReference>
<dbReference type="CDD" id="cd02968">
    <property type="entry name" value="SCO"/>
    <property type="match status" value="1"/>
</dbReference>
<keyword evidence="4" id="KW-1185">Reference proteome</keyword>
<evidence type="ECO:0000313" key="4">
    <source>
        <dbReference type="Proteomes" id="UP001560573"/>
    </source>
</evidence>
<reference evidence="3 4" key="1">
    <citation type="submission" date="2023-07" db="EMBL/GenBank/DDBJ databases">
        <authorList>
            <person name="Lian W.-H."/>
        </authorList>
    </citation>
    <scope>NUCLEOTIDE SEQUENCE [LARGE SCALE GENOMIC DNA]</scope>
    <source>
        <strain evidence="3 4">SYSU DXS3180</strain>
    </source>
</reference>
<dbReference type="PANTHER" id="PTHR12151:SF25">
    <property type="entry name" value="LINALOOL DEHYDRATASE_ISOMERASE DOMAIN-CONTAINING PROTEIN"/>
    <property type="match status" value="1"/>
</dbReference>
<evidence type="ECO:0000313" key="3">
    <source>
        <dbReference type="EMBL" id="MEX6689036.1"/>
    </source>
</evidence>
<evidence type="ECO:0000256" key="2">
    <source>
        <dbReference type="SAM" id="Phobius"/>
    </source>
</evidence>
<keyword evidence="2" id="KW-0812">Transmembrane</keyword>
<dbReference type="InterPro" id="IPR003782">
    <property type="entry name" value="SCO1/SenC"/>
</dbReference>
<sequence>MNKKALLALCIAILIPVLSYMFVRYAGEGAVQIPRRWLVDTTITTVQDSKIVTDTVWHKTANIKLVNQLGDSVSLYDIQGKAIVLDFFFTSCGSICPTLTKNMAKLQQSFMKGGDTRQKIDTSVVQFLSFTVDPERDSVERLKNYADRFGVNHDNWWFLTGNRDSIYNFAFEQLKVDKFSTEPVDPDFVHTNRFVLLDKEYVVRGFYNGLDSVSLKQLARDIGTLMLEKEPGSKPKLPFDPGLMAIFFVIAIVVVVTVISLLFKKKKPAQNM</sequence>
<gene>
    <name evidence="3" type="ORF">QTN47_16125</name>
</gene>
<feature type="transmembrane region" description="Helical" evidence="2">
    <location>
        <begin position="243"/>
        <end position="263"/>
    </location>
</feature>
<organism evidence="3 4">
    <name type="scientific">Danxiaibacter flavus</name>
    <dbReference type="NCBI Taxonomy" id="3049108"/>
    <lineage>
        <taxon>Bacteria</taxon>
        <taxon>Pseudomonadati</taxon>
        <taxon>Bacteroidota</taxon>
        <taxon>Chitinophagia</taxon>
        <taxon>Chitinophagales</taxon>
        <taxon>Chitinophagaceae</taxon>
        <taxon>Danxiaibacter</taxon>
    </lineage>
</organism>
<keyword evidence="2" id="KW-0472">Membrane</keyword>
<accession>A0ABV3ZGM4</accession>
<name>A0ABV3ZGM4_9BACT</name>
<evidence type="ECO:0000256" key="1">
    <source>
        <dbReference type="ARBA" id="ARBA00010996"/>
    </source>
</evidence>
<dbReference type="SUPFAM" id="SSF52833">
    <property type="entry name" value="Thioredoxin-like"/>
    <property type="match status" value="1"/>
</dbReference>
<protein>
    <submittedName>
        <fullName evidence="3">SCO family protein</fullName>
    </submittedName>
</protein>
<dbReference type="Proteomes" id="UP001560573">
    <property type="component" value="Unassembled WGS sequence"/>
</dbReference>
<dbReference type="EMBL" id="JAULBC010000005">
    <property type="protein sequence ID" value="MEX6689036.1"/>
    <property type="molecule type" value="Genomic_DNA"/>
</dbReference>
<dbReference type="Pfam" id="PF02630">
    <property type="entry name" value="SCO1-SenC"/>
    <property type="match status" value="1"/>
</dbReference>
<keyword evidence="2" id="KW-1133">Transmembrane helix</keyword>
<comment type="caution">
    <text evidence="3">The sequence shown here is derived from an EMBL/GenBank/DDBJ whole genome shotgun (WGS) entry which is preliminary data.</text>
</comment>
<comment type="similarity">
    <text evidence="1">Belongs to the SCO1/2 family.</text>
</comment>
<dbReference type="RefSeq" id="WP_369330444.1">
    <property type="nucleotide sequence ID" value="NZ_JAULBC010000005.1"/>
</dbReference>
<proteinExistence type="inferred from homology"/>